<dbReference type="PANTHER" id="PTHR11102">
    <property type="entry name" value="SEL-1-LIKE PROTEIN"/>
    <property type="match status" value="1"/>
</dbReference>
<dbReference type="EMBL" id="VUNS01000012">
    <property type="protein sequence ID" value="MST97721.1"/>
    <property type="molecule type" value="Genomic_DNA"/>
</dbReference>
<sequence>MPVITGNAVAARNLSRGEMSLMGGAVNSKIKNMIQEARDGDSEIQVALGWLYHEGREVKKSFRKSFYWTAAAALSGINRIVYYNLSIAYSLGRGVKRNDYKAFLWAKRAAEMEYEDAMLAVAWFYFNGMGTVQNSCKAQEWYEKILAINPRNVSALFSLGQIYFFRREYDDVREYFHKAYKINQHVRACYYLGRLFLEKQ</sequence>
<protein>
    <submittedName>
        <fullName evidence="2">Sel1 repeat family protein</fullName>
    </submittedName>
</protein>
<evidence type="ECO:0000313" key="3">
    <source>
        <dbReference type="Proteomes" id="UP000435649"/>
    </source>
</evidence>
<dbReference type="PANTHER" id="PTHR11102:SF160">
    <property type="entry name" value="ERAD-ASSOCIATED E3 UBIQUITIN-PROTEIN LIGASE COMPONENT HRD3"/>
    <property type="match status" value="1"/>
</dbReference>
<dbReference type="AlphaFoldDB" id="A0A844G539"/>
<gene>
    <name evidence="2" type="ORF">FYJ85_11795</name>
</gene>
<dbReference type="Pfam" id="PF08238">
    <property type="entry name" value="Sel1"/>
    <property type="match status" value="2"/>
</dbReference>
<dbReference type="InterPro" id="IPR050767">
    <property type="entry name" value="Sel1_AlgK"/>
</dbReference>
<evidence type="ECO:0000313" key="2">
    <source>
        <dbReference type="EMBL" id="MST97721.1"/>
    </source>
</evidence>
<keyword evidence="3" id="KW-1185">Reference proteome</keyword>
<dbReference type="PROSITE" id="PS50005">
    <property type="entry name" value="TPR"/>
    <property type="match status" value="1"/>
</dbReference>
<dbReference type="Pfam" id="PF13431">
    <property type="entry name" value="TPR_17"/>
    <property type="match status" value="1"/>
</dbReference>
<dbReference type="Gene3D" id="1.25.40.10">
    <property type="entry name" value="Tetratricopeptide repeat domain"/>
    <property type="match status" value="1"/>
</dbReference>
<dbReference type="SUPFAM" id="SSF81901">
    <property type="entry name" value="HCP-like"/>
    <property type="match status" value="1"/>
</dbReference>
<dbReference type="Proteomes" id="UP000435649">
    <property type="component" value="Unassembled WGS sequence"/>
</dbReference>
<comment type="caution">
    <text evidence="2">The sequence shown here is derived from an EMBL/GenBank/DDBJ whole genome shotgun (WGS) entry which is preliminary data.</text>
</comment>
<feature type="repeat" description="TPR" evidence="1">
    <location>
        <begin position="153"/>
        <end position="186"/>
    </location>
</feature>
<dbReference type="SMART" id="SM00671">
    <property type="entry name" value="SEL1"/>
    <property type="match status" value="4"/>
</dbReference>
<evidence type="ECO:0000256" key="1">
    <source>
        <dbReference type="PROSITE-ProRule" id="PRU00339"/>
    </source>
</evidence>
<keyword evidence="1" id="KW-0802">TPR repeat</keyword>
<reference evidence="2 3" key="1">
    <citation type="submission" date="2019-08" db="EMBL/GenBank/DDBJ databases">
        <title>In-depth cultivation of the pig gut microbiome towards novel bacterial diversity and tailored functional studies.</title>
        <authorList>
            <person name="Wylensek D."/>
            <person name="Hitch T.C.A."/>
            <person name="Clavel T."/>
        </authorList>
    </citation>
    <scope>NUCLEOTIDE SEQUENCE [LARGE SCALE GENOMIC DNA]</scope>
    <source>
        <strain evidence="2 3">BBE-744-WT-12</strain>
    </source>
</reference>
<name>A0A844G539_9BACT</name>
<dbReference type="InterPro" id="IPR011990">
    <property type="entry name" value="TPR-like_helical_dom_sf"/>
</dbReference>
<dbReference type="InterPro" id="IPR019734">
    <property type="entry name" value="TPR_rpt"/>
</dbReference>
<organism evidence="2 3">
    <name type="scientific">Victivallis lenta</name>
    <dbReference type="NCBI Taxonomy" id="2606640"/>
    <lineage>
        <taxon>Bacteria</taxon>
        <taxon>Pseudomonadati</taxon>
        <taxon>Lentisphaerota</taxon>
        <taxon>Lentisphaeria</taxon>
        <taxon>Victivallales</taxon>
        <taxon>Victivallaceae</taxon>
        <taxon>Victivallis</taxon>
    </lineage>
</organism>
<accession>A0A844G539</accession>
<proteinExistence type="predicted"/>
<dbReference type="InterPro" id="IPR006597">
    <property type="entry name" value="Sel1-like"/>
</dbReference>